<protein>
    <recommendedName>
        <fullName evidence="3">RecBCD enzyme subunit RecD</fullName>
        <ecNumber evidence="3">5.6.2.3</ecNumber>
    </recommendedName>
    <alternativeName>
        <fullName evidence="3">DNA 5'-3' helicase subunit RecD</fullName>
    </alternativeName>
    <alternativeName>
        <fullName evidence="3">Exonuclease V subunit RecD</fullName>
        <shortName evidence="3">ExoV subunit RecD</shortName>
    </alternativeName>
    <alternativeName>
        <fullName evidence="3">Helicase/nuclease RecBCD subunit RecD</fullName>
    </alternativeName>
</protein>
<dbReference type="SUPFAM" id="SSF52540">
    <property type="entry name" value="P-loop containing nucleoside triphosphate hydrolases"/>
    <property type="match status" value="1"/>
</dbReference>
<keyword evidence="3" id="KW-0238">DNA-binding</keyword>
<dbReference type="Pfam" id="PF13538">
    <property type="entry name" value="UvrD_C_2"/>
    <property type="match status" value="1"/>
</dbReference>
<evidence type="ECO:0000256" key="1">
    <source>
        <dbReference type="ARBA" id="ARBA00022741"/>
    </source>
</evidence>
<keyword evidence="3" id="KW-0347">Helicase</keyword>
<dbReference type="HAMAP" id="MF_01487">
    <property type="entry name" value="RecD"/>
    <property type="match status" value="1"/>
</dbReference>
<dbReference type="InterPro" id="IPR027417">
    <property type="entry name" value="P-loop_NTPase"/>
</dbReference>
<accession>A0A2Z6E6N5</accession>
<dbReference type="GO" id="GO:0008854">
    <property type="term" value="F:exodeoxyribonuclease V activity"/>
    <property type="evidence" value="ECO:0007669"/>
    <property type="project" value="InterPro"/>
</dbReference>
<keyword evidence="3" id="KW-0234">DNA repair</keyword>
<dbReference type="InterPro" id="IPR027785">
    <property type="entry name" value="UvrD-like_helicase_C"/>
</dbReference>
<dbReference type="GO" id="GO:0016887">
    <property type="term" value="F:ATP hydrolysis activity"/>
    <property type="evidence" value="ECO:0007669"/>
    <property type="project" value="RHEA"/>
</dbReference>
<comment type="similarity">
    <text evidence="3">Belongs to the RecD family.</text>
</comment>
<keyword evidence="1 3" id="KW-0547">Nucleotide-binding</keyword>
<dbReference type="GO" id="GO:0005524">
    <property type="term" value="F:ATP binding"/>
    <property type="evidence" value="ECO:0007669"/>
    <property type="project" value="UniProtKB-UniRule"/>
</dbReference>
<dbReference type="PANTHER" id="PTHR43788">
    <property type="entry name" value="DNA2/NAM7 HELICASE FAMILY MEMBER"/>
    <property type="match status" value="1"/>
</dbReference>
<dbReference type="CDD" id="cd18809">
    <property type="entry name" value="SF1_C_RecD"/>
    <property type="match status" value="1"/>
</dbReference>
<sequence>MSAFGFDHGPELPAEAAWRPLDRALWRWTRAHGGSPLLARLAAWAAFADGEGDAALPLAGEEALRYGLAPLDDARLDTLRGEPLLGDGRVPTPFVLDAAGRFYLWRNHADECALAALLGERLAASAAVAVDEADLDALFPGGDPAAVASQREAVRRVGASRLFVLTGGPGTGKTTTVLRMLLMHLKAMPDARIAVAAPTGKAAQRLVQSLRAGRQALLESTNASLPETWRALLDRLPDGEALTLHRLLGYDPHRNRYTRDRAHPLAADLVVVDEASMVDLPTLRALLEALRPEATLILVGDADQLAPVGIGSVLLDLVVALEARTSPVLVRLTHSFRAERPLAAINDAVRKGEAAALRAAFAAAGDQAQWRDVTAGAAYRQALQGWAEVLAATLPRPRLPAADDTAAAAQALAALRALSRRQLLCALREGPHGAPAVDAWLGRRLKEAWGVPEDREWYPGRAVLVVRNDYAARLFNGDVGLCLADADGRLRVWFESSDADGRPTARAFAPAALPAHEGAFALTVHKAQGSEYAHVAVLLPPDPAQRILSRQLLYTGLSRAKAQVELWAGEAVVAAALARPLYRIGGLRERLA</sequence>
<comment type="subunit">
    <text evidence="3">Heterotrimer of RecB, RecC and RecD. All subunits contribute to DNA-binding.</text>
</comment>
<dbReference type="GO" id="GO:0000724">
    <property type="term" value="P:double-strand break repair via homologous recombination"/>
    <property type="evidence" value="ECO:0007669"/>
    <property type="project" value="UniProtKB-UniRule"/>
</dbReference>
<feature type="binding site" evidence="3">
    <location>
        <begin position="167"/>
        <end position="174"/>
    </location>
    <ligand>
        <name>ATP</name>
        <dbReference type="ChEBI" id="CHEBI:30616"/>
    </ligand>
</feature>
<keyword evidence="2 3" id="KW-0067">ATP-binding</keyword>
<keyword evidence="3" id="KW-0269">Exonuclease</keyword>
<dbReference type="GO" id="GO:0003677">
    <property type="term" value="F:DNA binding"/>
    <property type="evidence" value="ECO:0007669"/>
    <property type="project" value="UniProtKB-UniRule"/>
</dbReference>
<dbReference type="InterPro" id="IPR050534">
    <property type="entry name" value="Coronavir_polyprotein_1ab"/>
</dbReference>
<reference evidence="6" key="1">
    <citation type="submission" date="2018-04" db="EMBL/GenBank/DDBJ databases">
        <authorList>
            <person name="Watanabe M."/>
            <person name="Kojima H."/>
        </authorList>
    </citation>
    <scope>NUCLEOTIDE SEQUENCE [LARGE SCALE GENOMIC DNA]</scope>
    <source>
        <strain evidence="6">Dysh456</strain>
    </source>
</reference>
<keyword evidence="3" id="KW-0227">DNA damage</keyword>
<keyword evidence="3" id="KW-0378">Hydrolase</keyword>
<dbReference type="Gene3D" id="3.40.50.300">
    <property type="entry name" value="P-loop containing nucleotide triphosphate hydrolases"/>
    <property type="match status" value="3"/>
</dbReference>
<evidence type="ECO:0000313" key="6">
    <source>
        <dbReference type="Proteomes" id="UP000270530"/>
    </source>
</evidence>
<keyword evidence="3" id="KW-0413">Isomerase</keyword>
<dbReference type="GO" id="GO:0017116">
    <property type="term" value="F:single-stranded DNA helicase activity"/>
    <property type="evidence" value="ECO:0007669"/>
    <property type="project" value="TreeGrafter"/>
</dbReference>
<feature type="domain" description="UvrD-like helicase C-terminal" evidence="4">
    <location>
        <begin position="519"/>
        <end position="564"/>
    </location>
</feature>
<dbReference type="KEGG" id="rbd:ALSL_2200"/>
<proteinExistence type="inferred from homology"/>
<name>A0A2Z6E6N5_9GAMM</name>
<dbReference type="EMBL" id="AP018560">
    <property type="protein sequence ID" value="BBD80826.1"/>
    <property type="molecule type" value="Genomic_DNA"/>
</dbReference>
<organism evidence="5 6">
    <name type="scientific">Aerosticca soli</name>
    <dbReference type="NCBI Taxonomy" id="2010829"/>
    <lineage>
        <taxon>Bacteria</taxon>
        <taxon>Pseudomonadati</taxon>
        <taxon>Pseudomonadota</taxon>
        <taxon>Gammaproteobacteria</taxon>
        <taxon>Lysobacterales</taxon>
        <taxon>Rhodanobacteraceae</taxon>
        <taxon>Aerosticca</taxon>
    </lineage>
</organism>
<dbReference type="PANTHER" id="PTHR43788:SF6">
    <property type="entry name" value="DNA HELICASE B"/>
    <property type="match status" value="1"/>
</dbReference>
<dbReference type="InterPro" id="IPR006344">
    <property type="entry name" value="RecD"/>
</dbReference>
<dbReference type="GO" id="GO:0009338">
    <property type="term" value="C:exodeoxyribonuclease V complex"/>
    <property type="evidence" value="ECO:0007669"/>
    <property type="project" value="InterPro"/>
</dbReference>
<dbReference type="NCBIfam" id="TIGR01447">
    <property type="entry name" value="recD"/>
    <property type="match status" value="1"/>
</dbReference>
<comment type="catalytic activity">
    <reaction evidence="3">
        <text>ATP + H2O = ADP + phosphate + H(+)</text>
        <dbReference type="Rhea" id="RHEA:13065"/>
        <dbReference type="ChEBI" id="CHEBI:15377"/>
        <dbReference type="ChEBI" id="CHEBI:15378"/>
        <dbReference type="ChEBI" id="CHEBI:30616"/>
        <dbReference type="ChEBI" id="CHEBI:43474"/>
        <dbReference type="ChEBI" id="CHEBI:456216"/>
        <dbReference type="EC" id="5.6.2.3"/>
    </reaction>
</comment>
<keyword evidence="3" id="KW-0540">Nuclease</keyword>
<comment type="miscellaneous">
    <text evidence="3">In the RecBCD complex, RecB has a slow 3'-5' helicase, an exonuclease activity and loads RecA onto ssDNA, RecD has a fast 5'-3' helicase activity, while RecC stimulates the ATPase and processivity of the RecB helicase and contributes to recognition of the Chi site.</text>
</comment>
<evidence type="ECO:0000256" key="2">
    <source>
        <dbReference type="ARBA" id="ARBA00022840"/>
    </source>
</evidence>
<dbReference type="GO" id="GO:0043139">
    <property type="term" value="F:5'-3' DNA helicase activity"/>
    <property type="evidence" value="ECO:0007669"/>
    <property type="project" value="UniProtKB-UniRule"/>
</dbReference>
<reference evidence="6" key="2">
    <citation type="submission" date="2018-06" db="EMBL/GenBank/DDBJ databases">
        <title>Genome sequence of Rhodanobacteraceae bacterium strain Dysh456.</title>
        <authorList>
            <person name="Fukui M."/>
        </authorList>
    </citation>
    <scope>NUCLEOTIDE SEQUENCE [LARGE SCALE GENOMIC DNA]</scope>
    <source>
        <strain evidence="6">Dysh456</strain>
    </source>
</reference>
<dbReference type="OrthoDB" id="9803432at2"/>
<dbReference type="RefSeq" id="WP_126539111.1">
    <property type="nucleotide sequence ID" value="NZ_AP018560.1"/>
</dbReference>
<evidence type="ECO:0000313" key="5">
    <source>
        <dbReference type="EMBL" id="BBD80826.1"/>
    </source>
</evidence>
<dbReference type="Pfam" id="PF13245">
    <property type="entry name" value="AAA_19"/>
    <property type="match status" value="1"/>
</dbReference>
<gene>
    <name evidence="3" type="primary">recD</name>
    <name evidence="5" type="ORF">ALSL_2200</name>
</gene>
<dbReference type="Proteomes" id="UP000270530">
    <property type="component" value="Chromosome"/>
</dbReference>
<dbReference type="AlphaFoldDB" id="A0A2Z6E6N5"/>
<comment type="function">
    <text evidence="3">A helicase/nuclease that prepares dsDNA breaks (DSB) for recombinational DNA repair. Binds to DSBs and unwinds DNA via a highly rapid and processive ATP-dependent bidirectional helicase activity. Unwinds dsDNA until it encounters a Chi (crossover hotspot instigator) sequence from the 3' direction. Cuts ssDNA a few nucleotides 3' to the Chi site. The properties and activities of the enzyme are changed at Chi. The Chi-altered holoenzyme produces a long 3'-ssDNA overhang and facilitates RecA-binding to the ssDNA for homologous DNA recombination and repair. Holoenzyme degrades any linearized DNA that is unable to undergo homologous recombination. In the holoenzyme this subunit has ssDNA-dependent ATPase and 5'-3' helicase activity. When added to pre-assembled RecBC greatly stimulates nuclease activity and augments holoenzyme processivity. Negatively regulates the RecA-loading ability of RecBCD.</text>
</comment>
<evidence type="ECO:0000256" key="3">
    <source>
        <dbReference type="HAMAP-Rule" id="MF_01487"/>
    </source>
</evidence>
<dbReference type="CDD" id="cd17933">
    <property type="entry name" value="DEXSc_RecD-like"/>
    <property type="match status" value="1"/>
</dbReference>
<evidence type="ECO:0000259" key="4">
    <source>
        <dbReference type="Pfam" id="PF13538"/>
    </source>
</evidence>
<keyword evidence="6" id="KW-1185">Reference proteome</keyword>
<dbReference type="EC" id="5.6.2.3" evidence="3"/>